<keyword evidence="2 5" id="KW-0812">Transmembrane</keyword>
<dbReference type="EMBL" id="BMGP01000005">
    <property type="protein sequence ID" value="GGF32864.1"/>
    <property type="molecule type" value="Genomic_DNA"/>
</dbReference>
<dbReference type="AlphaFoldDB" id="A0A917B9I3"/>
<dbReference type="Pfam" id="PF03595">
    <property type="entry name" value="SLAC1"/>
    <property type="match status" value="1"/>
</dbReference>
<dbReference type="GO" id="GO:0005886">
    <property type="term" value="C:plasma membrane"/>
    <property type="evidence" value="ECO:0007669"/>
    <property type="project" value="TreeGrafter"/>
</dbReference>
<dbReference type="InterPro" id="IPR052951">
    <property type="entry name" value="Tellurite_res_ion_channel"/>
</dbReference>
<keyword evidence="3 5" id="KW-1133">Transmembrane helix</keyword>
<feature type="transmembrane region" description="Helical" evidence="5">
    <location>
        <begin position="84"/>
        <end position="103"/>
    </location>
</feature>
<feature type="transmembrane region" description="Helical" evidence="5">
    <location>
        <begin position="285"/>
        <end position="304"/>
    </location>
</feature>
<dbReference type="InterPro" id="IPR004695">
    <property type="entry name" value="SLAC1/Mae1/Ssu1/TehA"/>
</dbReference>
<dbReference type="PANTHER" id="PTHR37955">
    <property type="entry name" value="TELLURITE RESISTANCE PROTEIN TEHA"/>
    <property type="match status" value="1"/>
</dbReference>
<name>A0A917B9I3_9MICO</name>
<dbReference type="Gene3D" id="1.50.10.150">
    <property type="entry name" value="Voltage-dependent anion channel"/>
    <property type="match status" value="1"/>
</dbReference>
<feature type="transmembrane region" description="Helical" evidence="5">
    <location>
        <begin position="230"/>
        <end position="247"/>
    </location>
</feature>
<evidence type="ECO:0000256" key="5">
    <source>
        <dbReference type="SAM" id="Phobius"/>
    </source>
</evidence>
<evidence type="ECO:0008006" key="8">
    <source>
        <dbReference type="Google" id="ProtNLM"/>
    </source>
</evidence>
<gene>
    <name evidence="6" type="ORF">GCM10011399_27500</name>
</gene>
<dbReference type="InterPro" id="IPR038665">
    <property type="entry name" value="Voltage-dep_anion_channel_sf"/>
</dbReference>
<evidence type="ECO:0000313" key="6">
    <source>
        <dbReference type="EMBL" id="GGF32864.1"/>
    </source>
</evidence>
<feature type="transmembrane region" description="Helical" evidence="5">
    <location>
        <begin position="259"/>
        <end position="279"/>
    </location>
</feature>
<keyword evidence="7" id="KW-1185">Reference proteome</keyword>
<keyword evidence="4 5" id="KW-0472">Membrane</keyword>
<evidence type="ECO:0000256" key="4">
    <source>
        <dbReference type="ARBA" id="ARBA00023136"/>
    </source>
</evidence>
<feature type="transmembrane region" description="Helical" evidence="5">
    <location>
        <begin position="142"/>
        <end position="161"/>
    </location>
</feature>
<accession>A0A917B9I3</accession>
<evidence type="ECO:0000256" key="1">
    <source>
        <dbReference type="ARBA" id="ARBA00004141"/>
    </source>
</evidence>
<proteinExistence type="predicted"/>
<feature type="transmembrane region" description="Helical" evidence="5">
    <location>
        <begin position="109"/>
        <end position="130"/>
    </location>
</feature>
<reference evidence="6 7" key="1">
    <citation type="journal article" date="2014" name="Int. J. Syst. Evol. Microbiol.">
        <title>Complete genome sequence of Corynebacterium casei LMG S-19264T (=DSM 44701T), isolated from a smear-ripened cheese.</title>
        <authorList>
            <consortium name="US DOE Joint Genome Institute (JGI-PGF)"/>
            <person name="Walter F."/>
            <person name="Albersmeier A."/>
            <person name="Kalinowski J."/>
            <person name="Ruckert C."/>
        </authorList>
    </citation>
    <scope>NUCLEOTIDE SEQUENCE [LARGE SCALE GENOMIC DNA]</scope>
    <source>
        <strain evidence="6 7">CGMCC 1.12976</strain>
    </source>
</reference>
<protein>
    <recommendedName>
        <fullName evidence="8">Tellurite resistance protein</fullName>
    </recommendedName>
</protein>
<dbReference type="PANTHER" id="PTHR37955:SF1">
    <property type="entry name" value="DEP DOMAIN-CONTAINING PROTEIN"/>
    <property type="match status" value="1"/>
</dbReference>
<feature type="transmembrane region" description="Helical" evidence="5">
    <location>
        <begin position="198"/>
        <end position="218"/>
    </location>
</feature>
<feature type="transmembrane region" description="Helical" evidence="5">
    <location>
        <begin position="45"/>
        <end position="63"/>
    </location>
</feature>
<dbReference type="GO" id="GO:0046583">
    <property type="term" value="F:monoatomic cation efflux transmembrane transporter activity"/>
    <property type="evidence" value="ECO:0007669"/>
    <property type="project" value="TreeGrafter"/>
</dbReference>
<evidence type="ECO:0000313" key="7">
    <source>
        <dbReference type="Proteomes" id="UP000598775"/>
    </source>
</evidence>
<evidence type="ECO:0000256" key="2">
    <source>
        <dbReference type="ARBA" id="ARBA00022692"/>
    </source>
</evidence>
<feature type="transmembrane region" description="Helical" evidence="5">
    <location>
        <begin position="167"/>
        <end position="191"/>
    </location>
</feature>
<evidence type="ECO:0000256" key="3">
    <source>
        <dbReference type="ARBA" id="ARBA00022989"/>
    </source>
</evidence>
<dbReference type="Proteomes" id="UP000598775">
    <property type="component" value="Unassembled WGS sequence"/>
</dbReference>
<comment type="subcellular location">
    <subcellularLocation>
        <location evidence="1">Membrane</location>
        <topology evidence="1">Multi-pass membrane protein</topology>
    </subcellularLocation>
</comment>
<comment type="caution">
    <text evidence="6">The sequence shown here is derived from an EMBL/GenBank/DDBJ whole genome shotgun (WGS) entry which is preliminary data.</text>
</comment>
<dbReference type="RefSeq" id="WP_188679187.1">
    <property type="nucleotide sequence ID" value="NZ_BMGP01000005.1"/>
</dbReference>
<organism evidence="6 7">
    <name type="scientific">Subtercola lobariae</name>
    <dbReference type="NCBI Taxonomy" id="1588641"/>
    <lineage>
        <taxon>Bacteria</taxon>
        <taxon>Bacillati</taxon>
        <taxon>Actinomycetota</taxon>
        <taxon>Actinomycetes</taxon>
        <taxon>Micrococcales</taxon>
        <taxon>Microbacteriaceae</taxon>
        <taxon>Subtercola</taxon>
    </lineage>
</organism>
<sequence length="336" mass="35427">MNITSKSVSRIPLNTLAIPLGAAGLAELWSGATEALSLPTFIGEIFWVAAAIVWLWMIAAHILRGSRSSASLHSQLVHPVQGPIAALVSIVGMLLGANLYGYWAVGGSILAAISILTTTLYAGWLLASWMSGQLKLESVHGGYFLPTVAGGYVASYAAATIGAPEVAVGAFVVASFFWVVFFAVLFARLAFRPGLPDALVPTLAIMMAPPAVAAAAWFEINGGVADLMEQALAALAVVMVLIQLALLPRYLRLKFSLGFWSFTFPTANVVTFAVAWLSIDRPAGWQVIIVVLLVGVTVLIVAIARRSILLWSAGRTKAQNPAETQLNQADNAVTAG</sequence>